<evidence type="ECO:0000256" key="1">
    <source>
        <dbReference type="SAM" id="MobiDB-lite"/>
    </source>
</evidence>
<keyword evidence="4" id="KW-1185">Reference proteome</keyword>
<keyword evidence="2" id="KW-1133">Transmembrane helix</keyword>
<dbReference type="AlphaFoldDB" id="B7KBS5"/>
<gene>
    <name evidence="3" type="ordered locus">PCC7424_4693</name>
</gene>
<evidence type="ECO:0000313" key="4">
    <source>
        <dbReference type="Proteomes" id="UP000002384"/>
    </source>
</evidence>
<evidence type="ECO:0000256" key="2">
    <source>
        <dbReference type="SAM" id="Phobius"/>
    </source>
</evidence>
<reference evidence="4" key="1">
    <citation type="journal article" date="2011" name="MBio">
        <title>Novel metabolic attributes of the genus Cyanothece, comprising a group of unicellular nitrogen-fixing Cyanobacteria.</title>
        <authorList>
            <person name="Bandyopadhyay A."/>
            <person name="Elvitigala T."/>
            <person name="Welsh E."/>
            <person name="Stockel J."/>
            <person name="Liberton M."/>
            <person name="Min H."/>
            <person name="Sherman L.A."/>
            <person name="Pakrasi H.B."/>
        </authorList>
    </citation>
    <scope>NUCLEOTIDE SEQUENCE [LARGE SCALE GENOMIC DNA]</scope>
    <source>
        <strain evidence="4">PCC 7424</strain>
    </source>
</reference>
<evidence type="ECO:0000313" key="3">
    <source>
        <dbReference type="EMBL" id="ACK73053.1"/>
    </source>
</evidence>
<keyword evidence="2" id="KW-0812">Transmembrane</keyword>
<dbReference type="eggNOG" id="ENOG50320WC">
    <property type="taxonomic scope" value="Bacteria"/>
</dbReference>
<keyword evidence="2" id="KW-0472">Membrane</keyword>
<feature type="region of interest" description="Disordered" evidence="1">
    <location>
        <begin position="49"/>
        <end position="135"/>
    </location>
</feature>
<sequence>MKDQWKTYLMIGLIGIGIETLTGFRPLFAQEMPTTFDEETSVISVEDVAPLETPTGTPQDLGAIEGKDSNQWGWEVGGESPTNTAISESNSVYQVNDKSQVDTPETDWQQENRAWQSDNRGDYNSPSSKIPFAHF</sequence>
<accession>B7KBS5</accession>
<protein>
    <submittedName>
        <fullName evidence="3">Uncharacterized protein</fullName>
    </submittedName>
</protein>
<dbReference type="Proteomes" id="UP000002384">
    <property type="component" value="Chromosome"/>
</dbReference>
<dbReference type="OrthoDB" id="427780at2"/>
<organism evidence="3 4">
    <name type="scientific">Gloeothece citriformis (strain PCC 7424)</name>
    <name type="common">Cyanothece sp. (strain PCC 7424)</name>
    <dbReference type="NCBI Taxonomy" id="65393"/>
    <lineage>
        <taxon>Bacteria</taxon>
        <taxon>Bacillati</taxon>
        <taxon>Cyanobacteriota</taxon>
        <taxon>Cyanophyceae</taxon>
        <taxon>Oscillatoriophycideae</taxon>
        <taxon>Chroococcales</taxon>
        <taxon>Aphanothecaceae</taxon>
        <taxon>Gloeothece</taxon>
        <taxon>Gloeothece citriformis</taxon>
    </lineage>
</organism>
<name>B7KBS5_GLOC7</name>
<feature type="compositionally biased region" description="Polar residues" evidence="1">
    <location>
        <begin position="80"/>
        <end position="128"/>
    </location>
</feature>
<dbReference type="RefSeq" id="WP_015956636.1">
    <property type="nucleotide sequence ID" value="NC_011729.1"/>
</dbReference>
<dbReference type="KEGG" id="cyc:PCC7424_4693"/>
<dbReference type="HOGENOM" id="CLU_1913575_0_0_3"/>
<dbReference type="EMBL" id="CP001291">
    <property type="protein sequence ID" value="ACK73053.1"/>
    <property type="molecule type" value="Genomic_DNA"/>
</dbReference>
<proteinExistence type="predicted"/>
<feature type="transmembrane region" description="Helical" evidence="2">
    <location>
        <begin position="7"/>
        <end position="28"/>
    </location>
</feature>